<organism evidence="1 2">
    <name type="scientific">Polaribacter cellanae</name>
    <dbReference type="NCBI Taxonomy" id="2818493"/>
    <lineage>
        <taxon>Bacteria</taxon>
        <taxon>Pseudomonadati</taxon>
        <taxon>Bacteroidota</taxon>
        <taxon>Flavobacteriia</taxon>
        <taxon>Flavobacteriales</taxon>
        <taxon>Flavobacteriaceae</taxon>
    </lineage>
</organism>
<dbReference type="InterPro" id="IPR011856">
    <property type="entry name" value="tRNA_endonuc-like_dom_sf"/>
</dbReference>
<dbReference type="KEGG" id="pcea:J3359_10325"/>
<dbReference type="Gene3D" id="3.40.1350.10">
    <property type="match status" value="1"/>
</dbReference>
<gene>
    <name evidence="1" type="ORF">J3359_10325</name>
</gene>
<dbReference type="RefSeq" id="WP_208076795.1">
    <property type="nucleotide sequence ID" value="NZ_CP071869.1"/>
</dbReference>
<dbReference type="Proteomes" id="UP000663920">
    <property type="component" value="Chromosome"/>
</dbReference>
<accession>A0A975CL42</accession>
<keyword evidence="2" id="KW-1185">Reference proteome</keyword>
<dbReference type="GO" id="GO:0003676">
    <property type="term" value="F:nucleic acid binding"/>
    <property type="evidence" value="ECO:0007669"/>
    <property type="project" value="InterPro"/>
</dbReference>
<dbReference type="EMBL" id="CP071869">
    <property type="protein sequence ID" value="QTE21235.1"/>
    <property type="molecule type" value="Genomic_DNA"/>
</dbReference>
<protein>
    <submittedName>
        <fullName evidence="1">Uncharacterized protein</fullName>
    </submittedName>
</protein>
<evidence type="ECO:0000313" key="1">
    <source>
        <dbReference type="EMBL" id="QTE21235.1"/>
    </source>
</evidence>
<sequence>MKNFELFVDEIVSKWFSEKKAILESAGLAGISNRETGDLVEDYILRKIKGLPQNYIGKKSKGSRTPIDVFAVARRGRYWHIMLIQVKSSEYKDKIYKLNQNEIKVLNEFAKFFKKEFTLSKLLRNYKDSSIMFSTGYAGVF</sequence>
<proteinExistence type="predicted"/>
<dbReference type="AlphaFoldDB" id="A0A975CL42"/>
<reference evidence="1 2" key="1">
    <citation type="submission" date="2021-03" db="EMBL/GenBank/DDBJ databases">
        <title>Complete genome of Polaribacter_sp.SM13.</title>
        <authorList>
            <person name="Jeong S.W."/>
            <person name="Bae J.W."/>
        </authorList>
    </citation>
    <scope>NUCLEOTIDE SEQUENCE [LARGE SCALE GENOMIC DNA]</scope>
    <source>
        <strain evidence="1 2">SM13</strain>
    </source>
</reference>
<name>A0A975CL42_9FLAO</name>
<evidence type="ECO:0000313" key="2">
    <source>
        <dbReference type="Proteomes" id="UP000663920"/>
    </source>
</evidence>